<evidence type="ECO:0000256" key="4">
    <source>
        <dbReference type="PROSITE-ProRule" id="PRU00169"/>
    </source>
</evidence>
<evidence type="ECO:0000313" key="9">
    <source>
        <dbReference type="Proteomes" id="UP000310636"/>
    </source>
</evidence>
<proteinExistence type="predicted"/>
<dbReference type="Pfam" id="PF00072">
    <property type="entry name" value="Response_reg"/>
    <property type="match status" value="1"/>
</dbReference>
<dbReference type="OrthoDB" id="2524433at2"/>
<dbReference type="Pfam" id="PF17853">
    <property type="entry name" value="GGDEF_2"/>
    <property type="match status" value="1"/>
</dbReference>
<dbReference type="InterPro" id="IPR041522">
    <property type="entry name" value="CdaR_GGDEF"/>
</dbReference>
<dbReference type="SMART" id="SM00448">
    <property type="entry name" value="REC"/>
    <property type="match status" value="1"/>
</dbReference>
<dbReference type="InterPro" id="IPR001789">
    <property type="entry name" value="Sig_transdc_resp-reg_receiver"/>
</dbReference>
<dbReference type="PROSITE" id="PS00041">
    <property type="entry name" value="HTH_ARAC_FAMILY_1"/>
    <property type="match status" value="1"/>
</dbReference>
<reference evidence="8 9" key="1">
    <citation type="submission" date="2019-04" db="EMBL/GenBank/DDBJ databases">
        <title>Cohnella sp. nov. isolated from preserved vegetables.</title>
        <authorList>
            <person name="Lin S.-Y."/>
            <person name="Hung M.-H."/>
            <person name="Young C.-C."/>
        </authorList>
    </citation>
    <scope>NUCLEOTIDE SEQUENCE [LARGE SCALE GENOMIC DNA]</scope>
    <source>
        <strain evidence="8 9">CC-MHH1044</strain>
    </source>
</reference>
<protein>
    <submittedName>
        <fullName evidence="8">Response regulator</fullName>
    </submittedName>
</protein>
<feature type="domain" description="Response regulatory" evidence="6">
    <location>
        <begin position="3"/>
        <end position="120"/>
    </location>
</feature>
<gene>
    <name evidence="8" type="ORF">E6C55_10725</name>
</gene>
<dbReference type="PROSITE" id="PS01124">
    <property type="entry name" value="HTH_ARAC_FAMILY_2"/>
    <property type="match status" value="1"/>
</dbReference>
<evidence type="ECO:0000256" key="2">
    <source>
        <dbReference type="ARBA" id="ARBA00023125"/>
    </source>
</evidence>
<dbReference type="GO" id="GO:0000160">
    <property type="term" value="P:phosphorelay signal transduction system"/>
    <property type="evidence" value="ECO:0007669"/>
    <property type="project" value="InterPro"/>
</dbReference>
<dbReference type="SUPFAM" id="SSF52172">
    <property type="entry name" value="CheY-like"/>
    <property type="match status" value="1"/>
</dbReference>
<dbReference type="SUPFAM" id="SSF46689">
    <property type="entry name" value="Homeodomain-like"/>
    <property type="match status" value="1"/>
</dbReference>
<dbReference type="PROSITE" id="PS50110">
    <property type="entry name" value="RESPONSE_REGULATORY"/>
    <property type="match status" value="1"/>
</dbReference>
<evidence type="ECO:0000256" key="3">
    <source>
        <dbReference type="ARBA" id="ARBA00023163"/>
    </source>
</evidence>
<dbReference type="InterPro" id="IPR018062">
    <property type="entry name" value="HTH_AraC-typ_CS"/>
</dbReference>
<evidence type="ECO:0000256" key="1">
    <source>
        <dbReference type="ARBA" id="ARBA00023015"/>
    </source>
</evidence>
<dbReference type="Pfam" id="PF12833">
    <property type="entry name" value="HTH_18"/>
    <property type="match status" value="1"/>
</dbReference>
<dbReference type="InterPro" id="IPR018060">
    <property type="entry name" value="HTH_AraC"/>
</dbReference>
<name>A0A4S4C3W3_9BACL</name>
<evidence type="ECO:0000259" key="5">
    <source>
        <dbReference type="PROSITE" id="PS01124"/>
    </source>
</evidence>
<dbReference type="EMBL" id="SSOB01000011">
    <property type="protein sequence ID" value="THF80349.1"/>
    <property type="molecule type" value="Genomic_DNA"/>
</dbReference>
<sequence>MYTLLVVDDNPNDRIGVTGLVDWTEMRIEVAGTAVNGEDGYRKAIELRPDFVLTDISMPMMNGIEMTEKIKRELPDTRFVFMSCFDDLAYLQRAIDLEVNAYVLKPIELDELVRVFEKLRGVKERDNHKRLAEEKLHKLVEESLPLLQEQFIRELLFRERIPLEELDERLRYLKLEAGRGSYAVLFVQIDNYEVRYKEMPLQQRHLLMVALQTFVRSSIADTFSGYVAADHYDTLLALVPCRVTSGRTTLNEATEWANRCIEYANERLELQITIGISELSSDWTAVSAAYRQAESAARSKFYSRGNRVIFYSEVGRQGTQPEIGPGEIAKEVRSLLATQQPTEIDAFMERRYGERADYSEKEAKTLAYAIVHAIQTSLLEAGKSLGDVCGDELKVWKELSLFETMADVRELIRELLSSACRGLIHDEAIGKNARIVDDIKAIIDRGYAQIESVHQIVGHLQISASHANVIFKKETGQTIFDYLTYRRVEAAKQMLKDPYMKIYEAAERVGYRTEAHFRSVFKAHTGMTPSKFQESAVG</sequence>
<keyword evidence="3" id="KW-0804">Transcription</keyword>
<dbReference type="InterPro" id="IPR000160">
    <property type="entry name" value="GGDEF_dom"/>
</dbReference>
<evidence type="ECO:0000259" key="6">
    <source>
        <dbReference type="PROSITE" id="PS50110"/>
    </source>
</evidence>
<dbReference type="PANTHER" id="PTHR43280:SF10">
    <property type="entry name" value="REGULATORY PROTEIN POCR"/>
    <property type="match status" value="1"/>
</dbReference>
<comment type="caution">
    <text evidence="8">The sequence shown here is derived from an EMBL/GenBank/DDBJ whole genome shotgun (WGS) entry which is preliminary data.</text>
</comment>
<feature type="modified residue" description="4-aspartylphosphate" evidence="4">
    <location>
        <position position="55"/>
    </location>
</feature>
<feature type="domain" description="HTH araC/xylS-type" evidence="5">
    <location>
        <begin position="437"/>
        <end position="535"/>
    </location>
</feature>
<dbReference type="PROSITE" id="PS50887">
    <property type="entry name" value="GGDEF"/>
    <property type="match status" value="1"/>
</dbReference>
<evidence type="ECO:0000259" key="7">
    <source>
        <dbReference type="PROSITE" id="PS50887"/>
    </source>
</evidence>
<dbReference type="GO" id="GO:0003700">
    <property type="term" value="F:DNA-binding transcription factor activity"/>
    <property type="evidence" value="ECO:0007669"/>
    <property type="project" value="InterPro"/>
</dbReference>
<dbReference type="Gene3D" id="1.10.10.60">
    <property type="entry name" value="Homeodomain-like"/>
    <property type="match status" value="2"/>
</dbReference>
<keyword evidence="4" id="KW-0597">Phosphoprotein</keyword>
<dbReference type="Proteomes" id="UP000310636">
    <property type="component" value="Unassembled WGS sequence"/>
</dbReference>
<dbReference type="GO" id="GO:0043565">
    <property type="term" value="F:sequence-specific DNA binding"/>
    <property type="evidence" value="ECO:0007669"/>
    <property type="project" value="InterPro"/>
</dbReference>
<keyword evidence="1" id="KW-0805">Transcription regulation</keyword>
<dbReference type="InterPro" id="IPR009057">
    <property type="entry name" value="Homeodomain-like_sf"/>
</dbReference>
<dbReference type="InterPro" id="IPR011006">
    <property type="entry name" value="CheY-like_superfamily"/>
</dbReference>
<dbReference type="PANTHER" id="PTHR43280">
    <property type="entry name" value="ARAC-FAMILY TRANSCRIPTIONAL REGULATOR"/>
    <property type="match status" value="1"/>
</dbReference>
<keyword evidence="2" id="KW-0238">DNA-binding</keyword>
<feature type="domain" description="GGDEF" evidence="7">
    <location>
        <begin position="180"/>
        <end position="313"/>
    </location>
</feature>
<accession>A0A4S4C3W3</accession>
<dbReference type="AlphaFoldDB" id="A0A4S4C3W3"/>
<dbReference type="SMART" id="SM00342">
    <property type="entry name" value="HTH_ARAC"/>
    <property type="match status" value="1"/>
</dbReference>
<dbReference type="Gene3D" id="3.40.50.2300">
    <property type="match status" value="1"/>
</dbReference>
<organism evidence="8 9">
    <name type="scientific">Cohnella fermenti</name>
    <dbReference type="NCBI Taxonomy" id="2565925"/>
    <lineage>
        <taxon>Bacteria</taxon>
        <taxon>Bacillati</taxon>
        <taxon>Bacillota</taxon>
        <taxon>Bacilli</taxon>
        <taxon>Bacillales</taxon>
        <taxon>Paenibacillaceae</taxon>
        <taxon>Cohnella</taxon>
    </lineage>
</organism>
<dbReference type="RefSeq" id="WP_136369786.1">
    <property type="nucleotide sequence ID" value="NZ_SSOB01000011.1"/>
</dbReference>
<keyword evidence="9" id="KW-1185">Reference proteome</keyword>
<dbReference type="CDD" id="cd17536">
    <property type="entry name" value="REC_YesN-like"/>
    <property type="match status" value="1"/>
</dbReference>
<evidence type="ECO:0000313" key="8">
    <source>
        <dbReference type="EMBL" id="THF80349.1"/>
    </source>
</evidence>